<dbReference type="PANTHER" id="PTHR30085">
    <property type="entry name" value="AMINO ACID ABC TRANSPORTER PERMEASE"/>
    <property type="match status" value="1"/>
</dbReference>
<feature type="chain" id="PRO_5046833791" evidence="6">
    <location>
        <begin position="24"/>
        <end position="320"/>
    </location>
</feature>
<comment type="similarity">
    <text evidence="1 4">Belongs to the bacterial solute-binding protein 3 family.</text>
</comment>
<dbReference type="InterPro" id="IPR001638">
    <property type="entry name" value="Solute-binding_3/MltF_N"/>
</dbReference>
<dbReference type="PANTHER" id="PTHR30085:SF6">
    <property type="entry name" value="ABC TRANSPORTER GLUTAMINE-BINDING PROTEIN GLNH"/>
    <property type="match status" value="1"/>
</dbReference>
<dbReference type="PROSITE" id="PS01039">
    <property type="entry name" value="SBP_BACTERIAL_3"/>
    <property type="match status" value="1"/>
</dbReference>
<dbReference type="InterPro" id="IPR018313">
    <property type="entry name" value="SBP_3_CS"/>
</dbReference>
<dbReference type="SUPFAM" id="SSF53850">
    <property type="entry name" value="Periplasmic binding protein-like II"/>
    <property type="match status" value="1"/>
</dbReference>
<evidence type="ECO:0000313" key="8">
    <source>
        <dbReference type="EMBL" id="MFD2417694.1"/>
    </source>
</evidence>
<dbReference type="RefSeq" id="WP_378265655.1">
    <property type="nucleotide sequence ID" value="NZ_JBHUKR010000007.1"/>
</dbReference>
<feature type="region of interest" description="Disordered" evidence="5">
    <location>
        <begin position="28"/>
        <end position="67"/>
    </location>
</feature>
<dbReference type="Proteomes" id="UP001597417">
    <property type="component" value="Unassembled WGS sequence"/>
</dbReference>
<dbReference type="Pfam" id="PF00497">
    <property type="entry name" value="SBP_bac_3"/>
    <property type="match status" value="1"/>
</dbReference>
<keyword evidence="2" id="KW-0813">Transport</keyword>
<dbReference type="EMBL" id="JBHUKR010000007">
    <property type="protein sequence ID" value="MFD2417694.1"/>
    <property type="molecule type" value="Genomic_DNA"/>
</dbReference>
<evidence type="ECO:0000256" key="6">
    <source>
        <dbReference type="SAM" id="SignalP"/>
    </source>
</evidence>
<evidence type="ECO:0000256" key="2">
    <source>
        <dbReference type="ARBA" id="ARBA00022448"/>
    </source>
</evidence>
<evidence type="ECO:0000259" key="7">
    <source>
        <dbReference type="SMART" id="SM00062"/>
    </source>
</evidence>
<gene>
    <name evidence="8" type="ORF">ACFSXZ_15315</name>
</gene>
<dbReference type="PROSITE" id="PS51257">
    <property type="entry name" value="PROKAR_LIPOPROTEIN"/>
    <property type="match status" value="1"/>
</dbReference>
<feature type="signal peptide" evidence="6">
    <location>
        <begin position="1"/>
        <end position="23"/>
    </location>
</feature>
<name>A0ABW5FSV9_9PSEU</name>
<comment type="caution">
    <text evidence="8">The sequence shown here is derived from an EMBL/GenBank/DDBJ whole genome shotgun (WGS) entry which is preliminary data.</text>
</comment>
<evidence type="ECO:0000256" key="5">
    <source>
        <dbReference type="SAM" id="MobiDB-lite"/>
    </source>
</evidence>
<organism evidence="8 9">
    <name type="scientific">Amycolatopsis pigmentata</name>
    <dbReference type="NCBI Taxonomy" id="450801"/>
    <lineage>
        <taxon>Bacteria</taxon>
        <taxon>Bacillati</taxon>
        <taxon>Actinomycetota</taxon>
        <taxon>Actinomycetes</taxon>
        <taxon>Pseudonocardiales</taxon>
        <taxon>Pseudonocardiaceae</taxon>
        <taxon>Amycolatopsis</taxon>
    </lineage>
</organism>
<keyword evidence="9" id="KW-1185">Reference proteome</keyword>
<evidence type="ECO:0000256" key="1">
    <source>
        <dbReference type="ARBA" id="ARBA00010333"/>
    </source>
</evidence>
<evidence type="ECO:0000256" key="4">
    <source>
        <dbReference type="RuleBase" id="RU003744"/>
    </source>
</evidence>
<dbReference type="CDD" id="cd13690">
    <property type="entry name" value="PBP2_GluB"/>
    <property type="match status" value="1"/>
</dbReference>
<reference evidence="9" key="1">
    <citation type="journal article" date="2019" name="Int. J. Syst. Evol. Microbiol.">
        <title>The Global Catalogue of Microorganisms (GCM) 10K type strain sequencing project: providing services to taxonomists for standard genome sequencing and annotation.</title>
        <authorList>
            <consortium name="The Broad Institute Genomics Platform"/>
            <consortium name="The Broad Institute Genome Sequencing Center for Infectious Disease"/>
            <person name="Wu L."/>
            <person name="Ma J."/>
        </authorList>
    </citation>
    <scope>NUCLEOTIDE SEQUENCE [LARGE SCALE GENOMIC DNA]</scope>
    <source>
        <strain evidence="9">CGMCC 4.7645</strain>
    </source>
</reference>
<feature type="domain" description="Solute-binding protein family 3/N-terminal" evidence="7">
    <location>
        <begin position="85"/>
        <end position="308"/>
    </location>
</feature>
<accession>A0ABW5FSV9</accession>
<evidence type="ECO:0000313" key="9">
    <source>
        <dbReference type="Proteomes" id="UP001597417"/>
    </source>
</evidence>
<protein>
    <submittedName>
        <fullName evidence="8">Glutamate ABC transporter substrate-binding protein</fullName>
    </submittedName>
</protein>
<proteinExistence type="inferred from homology"/>
<dbReference type="SMART" id="SM00062">
    <property type="entry name" value="PBPb"/>
    <property type="match status" value="1"/>
</dbReference>
<dbReference type="Gene3D" id="3.40.190.10">
    <property type="entry name" value="Periplasmic binding protein-like II"/>
    <property type="match status" value="2"/>
</dbReference>
<evidence type="ECO:0000256" key="3">
    <source>
        <dbReference type="ARBA" id="ARBA00022729"/>
    </source>
</evidence>
<keyword evidence="3 6" id="KW-0732">Signal</keyword>
<sequence>MRRSSRRLGALLAVVLMVIAGCAGQRAPVDPAPVSDVREPMPANVGGADPSGGGPGSSGCDLRSLAPNPSIPSGSTMAAIKQRGRLIAGVDQTTYLFGFLNPGTGQFEGFDIDIVKQIANALFGDWHDHVQWKAIPSSAREDVLVNNQVDVVVRTYSITCDRLKKIDFSSPYYVAGQRVLVERDTGVNGLGDLRGKRVCAAADSTSLKTLSQSSARPVPVSVKNWSDCLVMLQQGQVDAVSTDDVILAGMARQDPNLEVVGDRFTQENYGVGIPRGHEDMVRYVNSVLDTVRGGAAWRDSYNTWLLPLLGPAAPPQVAYQ</sequence>
<dbReference type="InterPro" id="IPR051455">
    <property type="entry name" value="Bact_solute-bind_prot3"/>
</dbReference>